<feature type="transmembrane region" description="Helical" evidence="1">
    <location>
        <begin position="185"/>
        <end position="209"/>
    </location>
</feature>
<proteinExistence type="predicted"/>
<dbReference type="AlphaFoldDB" id="A0A6C0ANR2"/>
<dbReference type="EMBL" id="MN740729">
    <property type="protein sequence ID" value="QHS81080.1"/>
    <property type="molecule type" value="Genomic_DNA"/>
</dbReference>
<feature type="transmembrane region" description="Helical" evidence="1">
    <location>
        <begin position="158"/>
        <end position="179"/>
    </location>
</feature>
<name>A0A6C0ANR2_9ZZZZ</name>
<accession>A0A6C0ANR2</accession>
<keyword evidence="1" id="KW-1133">Transmembrane helix</keyword>
<organism evidence="2">
    <name type="scientific">viral metagenome</name>
    <dbReference type="NCBI Taxonomy" id="1070528"/>
    <lineage>
        <taxon>unclassified sequences</taxon>
        <taxon>metagenomes</taxon>
        <taxon>organismal metagenomes</taxon>
    </lineage>
</organism>
<keyword evidence="1" id="KW-0812">Transmembrane</keyword>
<sequence>MSLVSATRLVGGFREYTYRGFQQLPLVIGSTSLLFTIATGSIAHANLTLGMGVLMPLYTVFLQNIFGWLMNYIWKDSIFWKRASGDTCRIIPDFSRTNKLAYYVPEKGNEYDGSVPSYWLMSIAFFIGYSISNAVDSLQTPAEAGSNEINHEKRNHHAVIVIVTTVIFSIVILLARYVYMSGCEGVAGGGIFLSILAAAGAAVIGYGMYTLSRQCGARSSDLFGILSQILPLSTTKPRPVVCTAQDM</sequence>
<feature type="transmembrane region" description="Helical" evidence="1">
    <location>
        <begin position="24"/>
        <end position="43"/>
    </location>
</feature>
<keyword evidence="1" id="KW-0472">Membrane</keyword>
<reference evidence="2" key="1">
    <citation type="journal article" date="2020" name="Nature">
        <title>Giant virus diversity and host interactions through global metagenomics.</title>
        <authorList>
            <person name="Schulz F."/>
            <person name="Roux S."/>
            <person name="Paez-Espino D."/>
            <person name="Jungbluth S."/>
            <person name="Walsh D.A."/>
            <person name="Denef V.J."/>
            <person name="McMahon K.D."/>
            <person name="Konstantinidis K.T."/>
            <person name="Eloe-Fadrosh E.A."/>
            <person name="Kyrpides N.C."/>
            <person name="Woyke T."/>
        </authorList>
    </citation>
    <scope>NUCLEOTIDE SEQUENCE</scope>
    <source>
        <strain evidence="2">GVMAG-S-1101161-73</strain>
    </source>
</reference>
<evidence type="ECO:0000313" key="2">
    <source>
        <dbReference type="EMBL" id="QHS81080.1"/>
    </source>
</evidence>
<evidence type="ECO:0000256" key="1">
    <source>
        <dbReference type="SAM" id="Phobius"/>
    </source>
</evidence>
<protein>
    <submittedName>
        <fullName evidence="2">Uncharacterized protein</fullName>
    </submittedName>
</protein>
<feature type="transmembrane region" description="Helical" evidence="1">
    <location>
        <begin position="55"/>
        <end position="74"/>
    </location>
</feature>